<name>A0A1D1UG59_RAMVA</name>
<evidence type="ECO:0008006" key="4">
    <source>
        <dbReference type="Google" id="ProtNLM"/>
    </source>
</evidence>
<accession>A0A1D1UG59</accession>
<dbReference type="InterPro" id="IPR050129">
    <property type="entry name" value="Zn_alcohol_dh"/>
</dbReference>
<dbReference type="Gene3D" id="3.90.180.10">
    <property type="entry name" value="Medium-chain alcohol dehydrogenases, catalytic domain"/>
    <property type="match status" value="1"/>
</dbReference>
<protein>
    <recommendedName>
        <fullName evidence="4">Enoyl reductase (ER) domain-containing protein</fullName>
    </recommendedName>
</protein>
<reference evidence="2 3" key="1">
    <citation type="journal article" date="2016" name="Nat. Commun.">
        <title>Extremotolerant tardigrade genome and improved radiotolerance of human cultured cells by tardigrade-unique protein.</title>
        <authorList>
            <person name="Hashimoto T."/>
            <person name="Horikawa D.D."/>
            <person name="Saito Y."/>
            <person name="Kuwahara H."/>
            <person name="Kozuka-Hata H."/>
            <person name="Shin-I T."/>
            <person name="Minakuchi Y."/>
            <person name="Ohishi K."/>
            <person name="Motoyama A."/>
            <person name="Aizu T."/>
            <person name="Enomoto A."/>
            <person name="Kondo K."/>
            <person name="Tanaka S."/>
            <person name="Hara Y."/>
            <person name="Koshikawa S."/>
            <person name="Sagara H."/>
            <person name="Miura T."/>
            <person name="Yokobori S."/>
            <person name="Miyagawa K."/>
            <person name="Suzuki Y."/>
            <person name="Kubo T."/>
            <person name="Oyama M."/>
            <person name="Kohara Y."/>
            <person name="Fujiyama A."/>
            <person name="Arakawa K."/>
            <person name="Katayama T."/>
            <person name="Toyoda A."/>
            <person name="Kunieda T."/>
        </authorList>
    </citation>
    <scope>NUCLEOTIDE SEQUENCE [LARGE SCALE GENOMIC DNA]</scope>
    <source>
        <strain evidence="2 3">YOKOZUNA-1</strain>
    </source>
</reference>
<evidence type="ECO:0000313" key="3">
    <source>
        <dbReference type="Proteomes" id="UP000186922"/>
    </source>
</evidence>
<dbReference type="OrthoDB" id="1879366at2759"/>
<dbReference type="PANTHER" id="PTHR43401:SF2">
    <property type="entry name" value="L-THREONINE 3-DEHYDROGENASE"/>
    <property type="match status" value="1"/>
</dbReference>
<dbReference type="InterPro" id="IPR036291">
    <property type="entry name" value="NAD(P)-bd_dom_sf"/>
</dbReference>
<organism evidence="2 3">
    <name type="scientific">Ramazzottius varieornatus</name>
    <name type="common">Water bear</name>
    <name type="synonym">Tardigrade</name>
    <dbReference type="NCBI Taxonomy" id="947166"/>
    <lineage>
        <taxon>Eukaryota</taxon>
        <taxon>Metazoa</taxon>
        <taxon>Ecdysozoa</taxon>
        <taxon>Tardigrada</taxon>
        <taxon>Eutardigrada</taxon>
        <taxon>Parachela</taxon>
        <taxon>Hypsibioidea</taxon>
        <taxon>Ramazzottiidae</taxon>
        <taxon>Ramazzottius</taxon>
    </lineage>
</organism>
<keyword evidence="1" id="KW-0560">Oxidoreductase</keyword>
<dbReference type="STRING" id="947166.A0A1D1UG59"/>
<comment type="caution">
    <text evidence="2">The sequence shown here is derived from an EMBL/GenBank/DDBJ whole genome shotgun (WGS) entry which is preliminary data.</text>
</comment>
<dbReference type="SUPFAM" id="SSF51735">
    <property type="entry name" value="NAD(P)-binding Rossmann-fold domains"/>
    <property type="match status" value="1"/>
</dbReference>
<dbReference type="InterPro" id="IPR011032">
    <property type="entry name" value="GroES-like_sf"/>
</dbReference>
<dbReference type="Gene3D" id="3.40.50.720">
    <property type="entry name" value="NAD(P)-binding Rossmann-like Domain"/>
    <property type="match status" value="1"/>
</dbReference>
<dbReference type="SUPFAM" id="SSF50129">
    <property type="entry name" value="GroES-like"/>
    <property type="match status" value="1"/>
</dbReference>
<dbReference type="EMBL" id="BDGG01000001">
    <property type="protein sequence ID" value="GAU87365.1"/>
    <property type="molecule type" value="Genomic_DNA"/>
</dbReference>
<evidence type="ECO:0000256" key="1">
    <source>
        <dbReference type="ARBA" id="ARBA00023002"/>
    </source>
</evidence>
<dbReference type="Proteomes" id="UP000186922">
    <property type="component" value="Unassembled WGS sequence"/>
</dbReference>
<gene>
    <name evidence="2" type="primary">RvY_00231-1</name>
    <name evidence="2" type="synonym">RvY_00231.1</name>
    <name evidence="2" type="ORF">RvY_00231</name>
</gene>
<dbReference type="GO" id="GO:0016491">
    <property type="term" value="F:oxidoreductase activity"/>
    <property type="evidence" value="ECO:0007669"/>
    <property type="project" value="UniProtKB-KW"/>
</dbReference>
<dbReference type="AlphaFoldDB" id="A0A1D1UG59"/>
<proteinExistence type="predicted"/>
<dbReference type="PANTHER" id="PTHR43401">
    <property type="entry name" value="L-THREONINE 3-DEHYDROGENASE"/>
    <property type="match status" value="1"/>
</dbReference>
<keyword evidence="3" id="KW-1185">Reference proteome</keyword>
<sequence length="367" mass="40384">MSCASLTRQASTQSITSTSSMVGMRKISFSLSEERPFLDLAIPDVPEDGVRIRVCYAGLCYVPGLNAAPFRKGSSGFRNGNVFDGFEVSGVIESMGSQVISHDLAVGDPVTVFPDEEITQQGYADFLIVRKLNNIVKLPASISLAVGALLPTGGTLAMSAVIHSQKQLERLVSVNGHCNILIFGAGSLTHWLVRLLRYSSSRIKDKIHIIVASDDWEGLKIAQQLGAEEVVLLDERKHEERLIEKLQAILAKTIEMAVCLTHEERSQKRAARCLSQNGVLVIPEFSMAAESEMVTEKNLEVVEVPRGDVGILRTLVRIIDQGESLQANQPAYKVYPMESAEKIYGEVELDEIKERPILDFEALENVF</sequence>
<evidence type="ECO:0000313" key="2">
    <source>
        <dbReference type="EMBL" id="GAU87365.1"/>
    </source>
</evidence>